<proteinExistence type="predicted"/>
<dbReference type="Pfam" id="PF13231">
    <property type="entry name" value="PMT_2"/>
    <property type="match status" value="1"/>
</dbReference>
<feature type="transmembrane region" description="Helical" evidence="8">
    <location>
        <begin position="208"/>
        <end position="228"/>
    </location>
</feature>
<organism evidence="10 11">
    <name type="scientific">Nocardia wallacei</name>
    <dbReference type="NCBI Taxonomy" id="480035"/>
    <lineage>
        <taxon>Bacteria</taxon>
        <taxon>Bacillati</taxon>
        <taxon>Actinomycetota</taxon>
        <taxon>Actinomycetes</taxon>
        <taxon>Mycobacteriales</taxon>
        <taxon>Nocardiaceae</taxon>
        <taxon>Nocardia</taxon>
    </lineage>
</organism>
<protein>
    <submittedName>
        <fullName evidence="10">Glycosyl transferase family 39</fullName>
    </submittedName>
</protein>
<feature type="transmembrane region" description="Helical" evidence="8">
    <location>
        <begin position="308"/>
        <end position="326"/>
    </location>
</feature>
<evidence type="ECO:0000313" key="10">
    <source>
        <dbReference type="EMBL" id="BCK55416.1"/>
    </source>
</evidence>
<evidence type="ECO:0000256" key="4">
    <source>
        <dbReference type="ARBA" id="ARBA00022679"/>
    </source>
</evidence>
<keyword evidence="4 10" id="KW-0808">Transferase</keyword>
<evidence type="ECO:0000256" key="3">
    <source>
        <dbReference type="ARBA" id="ARBA00022676"/>
    </source>
</evidence>
<dbReference type="KEGG" id="nwl:NWFMUON74_31880"/>
<feature type="transmembrane region" description="Helical" evidence="8">
    <location>
        <begin position="20"/>
        <end position="41"/>
    </location>
</feature>
<dbReference type="InterPro" id="IPR050297">
    <property type="entry name" value="LipidA_mod_glycosyltrf_83"/>
</dbReference>
<reference evidence="10 11" key="1">
    <citation type="submission" date="2020-08" db="EMBL/GenBank/DDBJ databases">
        <title>Genome Sequencing of Nocardia wallacei strain FMUON74 and assembly.</title>
        <authorList>
            <person name="Toyokawa M."/>
            <person name="Uesaka K."/>
        </authorList>
    </citation>
    <scope>NUCLEOTIDE SEQUENCE [LARGE SCALE GENOMIC DNA]</scope>
    <source>
        <strain evidence="10 11">FMUON74</strain>
    </source>
</reference>
<dbReference type="PANTHER" id="PTHR33908:SF11">
    <property type="entry name" value="MEMBRANE PROTEIN"/>
    <property type="match status" value="1"/>
</dbReference>
<keyword evidence="11" id="KW-1185">Reference proteome</keyword>
<dbReference type="GO" id="GO:0009103">
    <property type="term" value="P:lipopolysaccharide biosynthetic process"/>
    <property type="evidence" value="ECO:0007669"/>
    <property type="project" value="UniProtKB-ARBA"/>
</dbReference>
<sequence length="507" mass="54613">MTTTVNTPAPQSDSRDDRPPFATLPIALVVAAAAVALLLSIGRYGFFGDELYFLSAGRRLAASYADQGPALPAIARLMDLIAPGSLVAQRIPAVLSTLAAIVVSAQLAREFGGSRGAQTLSALAYAGSPFLLVQGTQLSTNTIDTALWVLIGWLVVRWVRTRRDHLLLWAGVVTAIDMQVKWLVPFLWAAIAIGALVFGPRELLRRPALWWGAALVAATMLPSLVWQARHGWPQLGMGAQVAAEQSVVGGRWTFVPLALVLAGVLGVLLLGFGSWALLRWEPLRPYRFLGMTLPLLALVFVASNGRPYYVVGVYAVVMSAGAVWWANRPGRWRQVLAGSLAVASVLVVAWSLPWQPESEITPAGDDASAGLAIGLYGKFGWPELRAAVRDAYLSIPESERSRVVVVADGYWQAAALDVDRDETGLPAVYSPNRGFGYFGAPPDDATTVLWVGGDEADLRSRFAEVRAVGRADARLGMPGVSRDVTIRRCDGPREPWSRAWDGMLRLG</sequence>
<keyword evidence="3" id="KW-0328">Glycosyltransferase</keyword>
<feature type="transmembrane region" description="Helical" evidence="8">
    <location>
        <begin position="254"/>
        <end position="278"/>
    </location>
</feature>
<evidence type="ECO:0000256" key="2">
    <source>
        <dbReference type="ARBA" id="ARBA00022475"/>
    </source>
</evidence>
<dbReference type="InterPro" id="IPR038731">
    <property type="entry name" value="RgtA/B/C-like"/>
</dbReference>
<evidence type="ECO:0000256" key="7">
    <source>
        <dbReference type="ARBA" id="ARBA00023136"/>
    </source>
</evidence>
<feature type="domain" description="Glycosyltransferase RgtA/B/C/D-like" evidence="9">
    <location>
        <begin position="66"/>
        <end position="226"/>
    </location>
</feature>
<dbReference type="PANTHER" id="PTHR33908">
    <property type="entry name" value="MANNOSYLTRANSFERASE YKCB-RELATED"/>
    <property type="match status" value="1"/>
</dbReference>
<dbReference type="RefSeq" id="WP_187688533.1">
    <property type="nucleotide sequence ID" value="NZ_AP023396.1"/>
</dbReference>
<dbReference type="AlphaFoldDB" id="A0A7G1KLH0"/>
<feature type="transmembrane region" description="Helical" evidence="8">
    <location>
        <begin position="180"/>
        <end position="199"/>
    </location>
</feature>
<evidence type="ECO:0000256" key="5">
    <source>
        <dbReference type="ARBA" id="ARBA00022692"/>
    </source>
</evidence>
<dbReference type="GO" id="GO:0005886">
    <property type="term" value="C:plasma membrane"/>
    <property type="evidence" value="ECO:0007669"/>
    <property type="project" value="UniProtKB-SubCell"/>
</dbReference>
<evidence type="ECO:0000256" key="6">
    <source>
        <dbReference type="ARBA" id="ARBA00022989"/>
    </source>
</evidence>
<evidence type="ECO:0000256" key="8">
    <source>
        <dbReference type="SAM" id="Phobius"/>
    </source>
</evidence>
<feature type="transmembrane region" description="Helical" evidence="8">
    <location>
        <begin position="285"/>
        <end position="302"/>
    </location>
</feature>
<dbReference type="GO" id="GO:0016763">
    <property type="term" value="F:pentosyltransferase activity"/>
    <property type="evidence" value="ECO:0007669"/>
    <property type="project" value="TreeGrafter"/>
</dbReference>
<evidence type="ECO:0000313" key="11">
    <source>
        <dbReference type="Proteomes" id="UP000516173"/>
    </source>
</evidence>
<keyword evidence="5 8" id="KW-0812">Transmembrane</keyword>
<keyword evidence="2" id="KW-1003">Cell membrane</keyword>
<accession>A0A7G1KLH0</accession>
<dbReference type="GeneID" id="80347732"/>
<evidence type="ECO:0000259" key="9">
    <source>
        <dbReference type="Pfam" id="PF13231"/>
    </source>
</evidence>
<gene>
    <name evidence="10" type="ORF">NWFMUON74_31880</name>
</gene>
<comment type="subcellular location">
    <subcellularLocation>
        <location evidence="1">Cell membrane</location>
        <topology evidence="1">Multi-pass membrane protein</topology>
    </subcellularLocation>
</comment>
<keyword evidence="7 8" id="KW-0472">Membrane</keyword>
<keyword evidence="6 8" id="KW-1133">Transmembrane helix</keyword>
<dbReference type="Proteomes" id="UP000516173">
    <property type="component" value="Chromosome"/>
</dbReference>
<dbReference type="EMBL" id="AP023396">
    <property type="protein sequence ID" value="BCK55416.1"/>
    <property type="molecule type" value="Genomic_DNA"/>
</dbReference>
<feature type="transmembrane region" description="Helical" evidence="8">
    <location>
        <begin position="335"/>
        <end position="354"/>
    </location>
</feature>
<evidence type="ECO:0000256" key="1">
    <source>
        <dbReference type="ARBA" id="ARBA00004651"/>
    </source>
</evidence>
<name>A0A7G1KLH0_9NOCA</name>